<evidence type="ECO:0000313" key="8">
    <source>
        <dbReference type="Proteomes" id="UP000235392"/>
    </source>
</evidence>
<dbReference type="AlphaFoldDB" id="A0A2N5T564"/>
<evidence type="ECO:0000256" key="5">
    <source>
        <dbReference type="ARBA" id="ARBA00023242"/>
    </source>
</evidence>
<name>A0A2N5T564_9BASI</name>
<keyword evidence="4" id="KW-0862">Zinc</keyword>
<dbReference type="EMBL" id="PGCI01000695">
    <property type="protein sequence ID" value="PLW20642.1"/>
    <property type="molecule type" value="Genomic_DNA"/>
</dbReference>
<dbReference type="GO" id="GO:0008270">
    <property type="term" value="F:zinc ion binding"/>
    <property type="evidence" value="ECO:0007669"/>
    <property type="project" value="UniProtKB-KW"/>
</dbReference>
<keyword evidence="2" id="KW-0479">Metal-binding</keyword>
<evidence type="ECO:0000256" key="4">
    <source>
        <dbReference type="ARBA" id="ARBA00022833"/>
    </source>
</evidence>
<comment type="subcellular location">
    <subcellularLocation>
        <location evidence="1">Nucleus</location>
    </subcellularLocation>
</comment>
<dbReference type="PANTHER" id="PTHR46481:SF10">
    <property type="entry name" value="ZINC FINGER BED DOMAIN-CONTAINING PROTEIN 39"/>
    <property type="match status" value="1"/>
</dbReference>
<dbReference type="Proteomes" id="UP000235392">
    <property type="component" value="Unassembled WGS sequence"/>
</dbReference>
<dbReference type="InterPro" id="IPR008906">
    <property type="entry name" value="HATC_C_dom"/>
</dbReference>
<evidence type="ECO:0000256" key="3">
    <source>
        <dbReference type="ARBA" id="ARBA00022771"/>
    </source>
</evidence>
<accession>A0A2N5T564</accession>
<reference evidence="7 8" key="1">
    <citation type="submission" date="2017-11" db="EMBL/GenBank/DDBJ databases">
        <title>De novo assembly and phasing of dikaryotic genomes from two isolates of Puccinia coronata f. sp. avenae, the causal agent of oat crown rust.</title>
        <authorList>
            <person name="Miller M.E."/>
            <person name="Zhang Y."/>
            <person name="Omidvar V."/>
            <person name="Sperschneider J."/>
            <person name="Schwessinger B."/>
            <person name="Raley C."/>
            <person name="Palmer J.M."/>
            <person name="Garnica D."/>
            <person name="Upadhyaya N."/>
            <person name="Rathjen J."/>
            <person name="Taylor J.M."/>
            <person name="Park R.F."/>
            <person name="Dodds P.N."/>
            <person name="Hirsch C.D."/>
            <person name="Kianian S.F."/>
            <person name="Figueroa M."/>
        </authorList>
    </citation>
    <scope>NUCLEOTIDE SEQUENCE [LARGE SCALE GENOMIC DNA]</scope>
    <source>
        <strain evidence="7">12SD80</strain>
    </source>
</reference>
<dbReference type="PANTHER" id="PTHR46481">
    <property type="entry name" value="ZINC FINGER BED DOMAIN-CONTAINING PROTEIN 4"/>
    <property type="match status" value="1"/>
</dbReference>
<evidence type="ECO:0000313" key="7">
    <source>
        <dbReference type="EMBL" id="PLW20642.1"/>
    </source>
</evidence>
<sequence>MDELGLYLSGKYKLSLDNANECLAWWRNHCQEFLVLSKIAKDYLACSATSASMERVFSAAADICGRDRGSLGIRTIERCVNSHQWLHQGFKANGDFKKAQGIINQEMDETSKAKTKPLIASTLASSLGKAKED</sequence>
<evidence type="ECO:0000256" key="2">
    <source>
        <dbReference type="ARBA" id="ARBA00022723"/>
    </source>
</evidence>
<gene>
    <name evidence="7" type="ORF">PCASD_17099</name>
</gene>
<proteinExistence type="predicted"/>
<dbReference type="Pfam" id="PF05699">
    <property type="entry name" value="Dimer_Tnp_hAT"/>
    <property type="match status" value="1"/>
</dbReference>
<feature type="domain" description="HAT C-terminal dimerisation" evidence="6">
    <location>
        <begin position="19"/>
        <end position="86"/>
    </location>
</feature>
<keyword evidence="5" id="KW-0539">Nucleus</keyword>
<dbReference type="InterPro" id="IPR052035">
    <property type="entry name" value="ZnF_BED_domain_contain"/>
</dbReference>
<evidence type="ECO:0000256" key="1">
    <source>
        <dbReference type="ARBA" id="ARBA00004123"/>
    </source>
</evidence>
<dbReference type="SUPFAM" id="SSF53098">
    <property type="entry name" value="Ribonuclease H-like"/>
    <property type="match status" value="1"/>
</dbReference>
<dbReference type="InterPro" id="IPR012337">
    <property type="entry name" value="RNaseH-like_sf"/>
</dbReference>
<evidence type="ECO:0000259" key="6">
    <source>
        <dbReference type="Pfam" id="PF05699"/>
    </source>
</evidence>
<dbReference type="GO" id="GO:0005634">
    <property type="term" value="C:nucleus"/>
    <property type="evidence" value="ECO:0007669"/>
    <property type="project" value="UniProtKB-SubCell"/>
</dbReference>
<comment type="caution">
    <text evidence="7">The sequence shown here is derived from an EMBL/GenBank/DDBJ whole genome shotgun (WGS) entry which is preliminary data.</text>
</comment>
<dbReference type="GO" id="GO:0046983">
    <property type="term" value="F:protein dimerization activity"/>
    <property type="evidence" value="ECO:0007669"/>
    <property type="project" value="InterPro"/>
</dbReference>
<organism evidence="7 8">
    <name type="scientific">Puccinia coronata f. sp. avenae</name>
    <dbReference type="NCBI Taxonomy" id="200324"/>
    <lineage>
        <taxon>Eukaryota</taxon>
        <taxon>Fungi</taxon>
        <taxon>Dikarya</taxon>
        <taxon>Basidiomycota</taxon>
        <taxon>Pucciniomycotina</taxon>
        <taxon>Pucciniomycetes</taxon>
        <taxon>Pucciniales</taxon>
        <taxon>Pucciniaceae</taxon>
        <taxon>Puccinia</taxon>
    </lineage>
</organism>
<keyword evidence="3" id="KW-0863">Zinc-finger</keyword>
<protein>
    <recommendedName>
        <fullName evidence="6">HAT C-terminal dimerisation domain-containing protein</fullName>
    </recommendedName>
</protein>